<keyword evidence="2" id="KW-1185">Reference proteome</keyword>
<dbReference type="EMBL" id="BLLF01005650">
    <property type="protein sequence ID" value="GFH31467.1"/>
    <property type="molecule type" value="Genomic_DNA"/>
</dbReference>
<dbReference type="AlphaFoldDB" id="A0A6A0AHZ6"/>
<evidence type="ECO:0000313" key="1">
    <source>
        <dbReference type="EMBL" id="GFH31467.1"/>
    </source>
</evidence>
<dbReference type="Proteomes" id="UP000485058">
    <property type="component" value="Unassembled WGS sequence"/>
</dbReference>
<feature type="non-terminal residue" evidence="1">
    <location>
        <position position="184"/>
    </location>
</feature>
<sequence length="184" mass="19361">ARRPLPLPLRGQPHLEHHTLPLSQHWQPGEQRAVGRAGFARRRPALCRSTCEPYRVHLQGAASGRAKRLRPVHPVIENTIIMYVSIDKAAKVSRFRLRLENGGACCDGHMEGRYADEPPALPSRHLGRAMLLAGRPGRAGCGAGCPAASQRPAPYGRAAGGAGGGGHCGSVQGGVLDGASAQGP</sequence>
<reference evidence="1 2" key="1">
    <citation type="submission" date="2020-02" db="EMBL/GenBank/DDBJ databases">
        <title>Draft genome sequence of Haematococcus lacustris strain NIES-144.</title>
        <authorList>
            <person name="Morimoto D."/>
            <person name="Nakagawa S."/>
            <person name="Yoshida T."/>
            <person name="Sawayama S."/>
        </authorList>
    </citation>
    <scope>NUCLEOTIDE SEQUENCE [LARGE SCALE GENOMIC DNA]</scope>
    <source>
        <strain evidence="1 2">NIES-144</strain>
    </source>
</reference>
<name>A0A6A0AHZ6_HAELA</name>
<feature type="non-terminal residue" evidence="1">
    <location>
        <position position="1"/>
    </location>
</feature>
<evidence type="ECO:0000313" key="2">
    <source>
        <dbReference type="Proteomes" id="UP000485058"/>
    </source>
</evidence>
<organism evidence="1 2">
    <name type="scientific">Haematococcus lacustris</name>
    <name type="common">Green alga</name>
    <name type="synonym">Haematococcus pluvialis</name>
    <dbReference type="NCBI Taxonomy" id="44745"/>
    <lineage>
        <taxon>Eukaryota</taxon>
        <taxon>Viridiplantae</taxon>
        <taxon>Chlorophyta</taxon>
        <taxon>core chlorophytes</taxon>
        <taxon>Chlorophyceae</taxon>
        <taxon>CS clade</taxon>
        <taxon>Chlamydomonadales</taxon>
        <taxon>Haematococcaceae</taxon>
        <taxon>Haematococcus</taxon>
    </lineage>
</organism>
<accession>A0A6A0AHZ6</accession>
<comment type="caution">
    <text evidence="1">The sequence shown here is derived from an EMBL/GenBank/DDBJ whole genome shotgun (WGS) entry which is preliminary data.</text>
</comment>
<gene>
    <name evidence="1" type="ORF">HaLaN_30524</name>
</gene>
<proteinExistence type="predicted"/>
<protein>
    <submittedName>
        <fullName evidence="1">Uncharacterized protein</fullName>
    </submittedName>
</protein>